<dbReference type="SUPFAM" id="SSF55729">
    <property type="entry name" value="Acyl-CoA N-acyltransferases (Nat)"/>
    <property type="match status" value="1"/>
</dbReference>
<dbReference type="InterPro" id="IPR000182">
    <property type="entry name" value="GNAT_dom"/>
</dbReference>
<dbReference type="Proteomes" id="UP000017837">
    <property type="component" value="Unassembled WGS sequence"/>
</dbReference>
<dbReference type="InterPro" id="IPR016181">
    <property type="entry name" value="Acyl_CoA_acyltransferase"/>
</dbReference>
<evidence type="ECO:0000259" key="1">
    <source>
        <dbReference type="PROSITE" id="PS51186"/>
    </source>
</evidence>
<dbReference type="AlphaFoldDB" id="V4Q0J2"/>
<dbReference type="eggNOG" id="COG1670">
    <property type="taxonomic scope" value="Bacteria"/>
</dbReference>
<reference evidence="2 3" key="1">
    <citation type="journal article" date="2014" name="Nature">
        <title>Sequential evolution of bacterial morphology by co-option of a developmental regulator.</title>
        <authorList>
            <person name="Jiang C."/>
            <person name="Brown P.J."/>
            <person name="Ducret A."/>
            <person name="Brun Y.V."/>
        </authorList>
    </citation>
    <scope>NUCLEOTIDE SEQUENCE [LARGE SCALE GENOMIC DNA]</scope>
    <source>
        <strain evidence="2 3">DSM 16100</strain>
    </source>
</reference>
<organism evidence="2 3">
    <name type="scientific">Asticcacaulis benevestitus DSM 16100 = ATCC BAA-896</name>
    <dbReference type="NCBI Taxonomy" id="1121022"/>
    <lineage>
        <taxon>Bacteria</taxon>
        <taxon>Pseudomonadati</taxon>
        <taxon>Pseudomonadota</taxon>
        <taxon>Alphaproteobacteria</taxon>
        <taxon>Caulobacterales</taxon>
        <taxon>Caulobacteraceae</taxon>
        <taxon>Asticcacaulis</taxon>
    </lineage>
</organism>
<dbReference type="InterPro" id="IPR051531">
    <property type="entry name" value="N-acetyltransferase"/>
</dbReference>
<proteinExistence type="predicted"/>
<dbReference type="Gene3D" id="3.40.630.30">
    <property type="match status" value="1"/>
</dbReference>
<dbReference type="PANTHER" id="PTHR43792:SF16">
    <property type="entry name" value="N-ACETYLTRANSFERASE DOMAIN-CONTAINING PROTEIN"/>
    <property type="match status" value="1"/>
</dbReference>
<name>V4Q0J2_9CAUL</name>
<keyword evidence="3" id="KW-1185">Reference proteome</keyword>
<evidence type="ECO:0000313" key="2">
    <source>
        <dbReference type="EMBL" id="ESQ94126.1"/>
    </source>
</evidence>
<dbReference type="PROSITE" id="PS51186">
    <property type="entry name" value="GNAT"/>
    <property type="match status" value="1"/>
</dbReference>
<dbReference type="OrthoDB" id="6293260at2"/>
<dbReference type="STRING" id="1121022.GCA_000376105_01712"/>
<dbReference type="EMBL" id="AWGB01000005">
    <property type="protein sequence ID" value="ESQ94126.1"/>
    <property type="molecule type" value="Genomic_DNA"/>
</dbReference>
<dbReference type="PANTHER" id="PTHR43792">
    <property type="entry name" value="GNAT FAMILY, PUTATIVE (AFU_ORTHOLOGUE AFUA_3G00765)-RELATED-RELATED"/>
    <property type="match status" value="1"/>
</dbReference>
<gene>
    <name evidence="2" type="ORF">ABENE_03275</name>
</gene>
<sequence>MFIETERLVLKPLAATDYEAQCALWSQPDVYRYITGKPMDRETVWLRLLRDIGHWQVFGFGNWSVRLKDTDQHIGVVGVFDYKRAITPPLEAPESGWVFDAGFHGKGYASEALSAALNHADTALNMPRLQCMISYENDASLKLALKCGFRPLRESVFHGETIGVLERLRAEA</sequence>
<accession>V4Q0J2</accession>
<comment type="caution">
    <text evidence="2">The sequence shown here is derived from an EMBL/GenBank/DDBJ whole genome shotgun (WGS) entry which is preliminary data.</text>
</comment>
<protein>
    <recommendedName>
        <fullName evidence="1">N-acetyltransferase domain-containing protein</fullName>
    </recommendedName>
</protein>
<dbReference type="GO" id="GO:0016747">
    <property type="term" value="F:acyltransferase activity, transferring groups other than amino-acyl groups"/>
    <property type="evidence" value="ECO:0007669"/>
    <property type="project" value="InterPro"/>
</dbReference>
<dbReference type="PATRIC" id="fig|1121022.4.peg.650"/>
<feature type="domain" description="N-acetyltransferase" evidence="1">
    <location>
        <begin position="8"/>
        <end position="171"/>
    </location>
</feature>
<evidence type="ECO:0000313" key="3">
    <source>
        <dbReference type="Proteomes" id="UP000017837"/>
    </source>
</evidence>
<dbReference type="Pfam" id="PF13302">
    <property type="entry name" value="Acetyltransf_3"/>
    <property type="match status" value="1"/>
</dbReference>
<dbReference type="RefSeq" id="WP_018081379.1">
    <property type="nucleotide sequence ID" value="NZ_AQWM01000005.1"/>
</dbReference>